<dbReference type="Pfam" id="PF01182">
    <property type="entry name" value="Glucosamine_iso"/>
    <property type="match status" value="1"/>
</dbReference>
<evidence type="ECO:0000256" key="1">
    <source>
        <dbReference type="ARBA" id="ARBA00023277"/>
    </source>
</evidence>
<dbReference type="Proteomes" id="UP000215509">
    <property type="component" value="Unassembled WGS sequence"/>
</dbReference>
<dbReference type="OrthoDB" id="9791139at2"/>
<evidence type="ECO:0000313" key="4">
    <source>
        <dbReference type="Proteomes" id="UP000215509"/>
    </source>
</evidence>
<feature type="domain" description="Glucosamine/galactosamine-6-phosphate isomerase" evidence="2">
    <location>
        <begin position="23"/>
        <end position="241"/>
    </location>
</feature>
<dbReference type="Gene3D" id="3.40.50.1360">
    <property type="match status" value="1"/>
</dbReference>
<evidence type="ECO:0000313" key="3">
    <source>
        <dbReference type="EMBL" id="OXM86726.1"/>
    </source>
</evidence>
<accession>A0A229UT76</accession>
<name>A0A229UT76_9BACL</name>
<dbReference type="InterPro" id="IPR004547">
    <property type="entry name" value="Glucosamine6P_isomerase"/>
</dbReference>
<dbReference type="AlphaFoldDB" id="A0A229UT76"/>
<keyword evidence="4" id="KW-1185">Reference proteome</keyword>
<dbReference type="GO" id="GO:0019262">
    <property type="term" value="P:N-acetylneuraminate catabolic process"/>
    <property type="evidence" value="ECO:0007669"/>
    <property type="project" value="TreeGrafter"/>
</dbReference>
<dbReference type="EMBL" id="NMQW01000012">
    <property type="protein sequence ID" value="OXM86726.1"/>
    <property type="molecule type" value="Genomic_DNA"/>
</dbReference>
<dbReference type="GO" id="GO:0004342">
    <property type="term" value="F:glucosamine-6-phosphate deaminase activity"/>
    <property type="evidence" value="ECO:0007669"/>
    <property type="project" value="InterPro"/>
</dbReference>
<sequence length="271" mass="29974">MTSVFMPEQSFTRDELKVQVYATRRELGAAAGAEAAEAMRSKLREKEGLRIVFAAAPSQNEFLEQLCQEEGIDWKRVTAFHMDEYIGLQPGAPQLFSEFLKRGIFDKVKPGVVHLMDGANGEAECVRYAELLREAPIDFVFLGIGENGHLAFNDPPVADFDDPKAVKPVLLEESCRQQQVNDGCFEDVHSVPTHALTLTIPMLMSASLLFCMVPGLTKREAVRSTLQAVISTACPATILRSHPNCTLYVDKESYVLAECSSDQNNDSSMQP</sequence>
<reference evidence="3 4" key="1">
    <citation type="submission" date="2017-07" db="EMBL/GenBank/DDBJ databases">
        <title>Genome sequencing and assembly of Paenibacillus rigui.</title>
        <authorList>
            <person name="Mayilraj S."/>
        </authorList>
    </citation>
    <scope>NUCLEOTIDE SEQUENCE [LARGE SCALE GENOMIC DNA]</scope>
    <source>
        <strain evidence="3 4">JCM 16352</strain>
    </source>
</reference>
<keyword evidence="1" id="KW-0119">Carbohydrate metabolism</keyword>
<comment type="caution">
    <text evidence="3">The sequence shown here is derived from an EMBL/GenBank/DDBJ whole genome shotgun (WGS) entry which is preliminary data.</text>
</comment>
<dbReference type="PANTHER" id="PTHR11280:SF6">
    <property type="entry name" value="GLUCOSAMINE-6-PHOSPHATE ISOMERASE NAGB"/>
    <property type="match status" value="1"/>
</dbReference>
<dbReference type="PANTHER" id="PTHR11280">
    <property type="entry name" value="GLUCOSAMINE-6-PHOSPHATE ISOMERASE"/>
    <property type="match status" value="1"/>
</dbReference>
<dbReference type="GO" id="GO:0005975">
    <property type="term" value="P:carbohydrate metabolic process"/>
    <property type="evidence" value="ECO:0007669"/>
    <property type="project" value="InterPro"/>
</dbReference>
<gene>
    <name evidence="3" type="ORF">CF651_07685</name>
</gene>
<proteinExistence type="predicted"/>
<dbReference type="GO" id="GO:0006046">
    <property type="term" value="P:N-acetylglucosamine catabolic process"/>
    <property type="evidence" value="ECO:0007669"/>
    <property type="project" value="TreeGrafter"/>
</dbReference>
<protein>
    <submittedName>
        <fullName evidence="3">Glucosamine-6-phosphate deaminase</fullName>
    </submittedName>
</protein>
<evidence type="ECO:0000259" key="2">
    <source>
        <dbReference type="Pfam" id="PF01182"/>
    </source>
</evidence>
<dbReference type="RefSeq" id="WP_094014275.1">
    <property type="nucleotide sequence ID" value="NZ_NMQW01000012.1"/>
</dbReference>
<dbReference type="InterPro" id="IPR006148">
    <property type="entry name" value="Glc/Gal-6P_isomerase"/>
</dbReference>
<dbReference type="CDD" id="cd01399">
    <property type="entry name" value="GlcN6P_deaminase"/>
    <property type="match status" value="1"/>
</dbReference>
<organism evidence="3 4">
    <name type="scientific">Paenibacillus rigui</name>
    <dbReference type="NCBI Taxonomy" id="554312"/>
    <lineage>
        <taxon>Bacteria</taxon>
        <taxon>Bacillati</taxon>
        <taxon>Bacillota</taxon>
        <taxon>Bacilli</taxon>
        <taxon>Bacillales</taxon>
        <taxon>Paenibacillaceae</taxon>
        <taxon>Paenibacillus</taxon>
    </lineage>
</organism>
<dbReference type="SUPFAM" id="SSF100950">
    <property type="entry name" value="NagB/RpiA/CoA transferase-like"/>
    <property type="match status" value="1"/>
</dbReference>
<dbReference type="GO" id="GO:0005737">
    <property type="term" value="C:cytoplasm"/>
    <property type="evidence" value="ECO:0007669"/>
    <property type="project" value="TreeGrafter"/>
</dbReference>
<dbReference type="GO" id="GO:0042802">
    <property type="term" value="F:identical protein binding"/>
    <property type="evidence" value="ECO:0007669"/>
    <property type="project" value="TreeGrafter"/>
</dbReference>
<dbReference type="InterPro" id="IPR037171">
    <property type="entry name" value="NagB/RpiA_transferase-like"/>
</dbReference>
<dbReference type="GO" id="GO:0006043">
    <property type="term" value="P:glucosamine catabolic process"/>
    <property type="evidence" value="ECO:0007669"/>
    <property type="project" value="TreeGrafter"/>
</dbReference>